<reference evidence="3" key="1">
    <citation type="submission" date="2020-09" db="EMBL/GenBank/DDBJ databases">
        <title>Novel species in genus Aeromicrobium.</title>
        <authorList>
            <person name="Zhang G."/>
        </authorList>
    </citation>
    <scope>NUCLEOTIDE SEQUENCE</scope>
    <source>
        <strain evidence="3">Zg-636</strain>
    </source>
</reference>
<accession>A0A8I0K2U6</accession>
<dbReference type="RefSeq" id="WP_187769227.1">
    <property type="nucleotide sequence ID" value="NZ_JACTVM010000002.1"/>
</dbReference>
<gene>
    <name evidence="3" type="ORF">IBG24_08380</name>
</gene>
<dbReference type="EMBL" id="JACTVM010000002">
    <property type="protein sequence ID" value="MBC9226330.1"/>
    <property type="molecule type" value="Genomic_DNA"/>
</dbReference>
<protein>
    <recommendedName>
        <fullName evidence="5">META domain-containing protein</fullName>
    </recommendedName>
</protein>
<name>A0A8I0K2U6_9ACTN</name>
<evidence type="ECO:0000313" key="4">
    <source>
        <dbReference type="Proteomes" id="UP000620591"/>
    </source>
</evidence>
<feature type="region of interest" description="Disordered" evidence="1">
    <location>
        <begin position="20"/>
        <end position="44"/>
    </location>
</feature>
<evidence type="ECO:0008006" key="5">
    <source>
        <dbReference type="Google" id="ProtNLM"/>
    </source>
</evidence>
<evidence type="ECO:0000256" key="1">
    <source>
        <dbReference type="SAM" id="MobiDB-lite"/>
    </source>
</evidence>
<evidence type="ECO:0000313" key="3">
    <source>
        <dbReference type="EMBL" id="MBC9226330.1"/>
    </source>
</evidence>
<dbReference type="PROSITE" id="PS51257">
    <property type="entry name" value="PROKAR_LIPOPROTEIN"/>
    <property type="match status" value="1"/>
</dbReference>
<keyword evidence="2" id="KW-0732">Signal</keyword>
<proteinExistence type="predicted"/>
<dbReference type="Proteomes" id="UP000620591">
    <property type="component" value="Unassembled WGS sequence"/>
</dbReference>
<dbReference type="AlphaFoldDB" id="A0A8I0K2U6"/>
<comment type="caution">
    <text evidence="3">The sequence shown here is derived from an EMBL/GenBank/DDBJ whole genome shotgun (WGS) entry which is preliminary data.</text>
</comment>
<organism evidence="3 4">
    <name type="scientific">Aeromicrobium senzhongii</name>
    <dbReference type="NCBI Taxonomy" id="2663859"/>
    <lineage>
        <taxon>Bacteria</taxon>
        <taxon>Bacillati</taxon>
        <taxon>Actinomycetota</taxon>
        <taxon>Actinomycetes</taxon>
        <taxon>Propionibacteriales</taxon>
        <taxon>Nocardioidaceae</taxon>
        <taxon>Aeromicrobium</taxon>
    </lineage>
</organism>
<sequence length="135" mass="14187">MRTLTALLFALTLVLTGCSQESSGPAAQDTASQETGGPEDTLPVLGAWESEPIAQSGRRLTLTLSDDNTYVATDGCVELPGRWELVGGQVRLKPDRDGEVQCGAVADTPVTLPTALTVEGDRLVPDEGDLVFTKS</sequence>
<feature type="compositionally biased region" description="Polar residues" evidence="1">
    <location>
        <begin position="20"/>
        <end position="35"/>
    </location>
</feature>
<feature type="chain" id="PRO_5038992471" description="META domain-containing protein" evidence="2">
    <location>
        <begin position="20"/>
        <end position="135"/>
    </location>
</feature>
<feature type="signal peptide" evidence="2">
    <location>
        <begin position="1"/>
        <end position="19"/>
    </location>
</feature>
<evidence type="ECO:0000256" key="2">
    <source>
        <dbReference type="SAM" id="SignalP"/>
    </source>
</evidence>